<dbReference type="NCBIfam" id="TIGR02001">
    <property type="entry name" value="gcw_chp"/>
    <property type="match status" value="1"/>
</dbReference>
<name>A0A9X2ESE0_9GAMM</name>
<comment type="caution">
    <text evidence="2">The sequence shown here is derived from an EMBL/GenBank/DDBJ whole genome shotgun (WGS) entry which is preliminary data.</text>
</comment>
<accession>A0A9X2ESE0</accession>
<proteinExistence type="predicted"/>
<sequence length="237" mass="25860">MHKIAALITVAAFALGIVSPSAAAETGPSFSANVGVVSDYKFRGITQTDGGPALQGGVDADLGNGIYLGTWASQVDFDYGSDETDYEQDFYGGYSADINETVSFDVGYIYYAYHGGDRDEDYQEVYGSLSFSDLTLGLAYSDDYWAESGEFYYPYAEYSFALPAELTLDLHLGLNLFDEEVFLYESDSYFDYSVTVSKEVGGLSLSASFVGTDVSDKECFDTDWCEPSLLAGATYTW</sequence>
<evidence type="ECO:0000313" key="2">
    <source>
        <dbReference type="EMBL" id="MCO1334866.1"/>
    </source>
</evidence>
<dbReference type="AlphaFoldDB" id="A0A9X2ESE0"/>
<gene>
    <name evidence="2" type="ORF">MO867_10990</name>
</gene>
<evidence type="ECO:0000313" key="3">
    <source>
        <dbReference type="Proteomes" id="UP001139028"/>
    </source>
</evidence>
<feature type="signal peptide" evidence="1">
    <location>
        <begin position="1"/>
        <end position="23"/>
    </location>
</feature>
<keyword evidence="3" id="KW-1185">Reference proteome</keyword>
<keyword evidence="1" id="KW-0732">Signal</keyword>
<dbReference type="EMBL" id="JALBWM010000040">
    <property type="protein sequence ID" value="MCO1334866.1"/>
    <property type="molecule type" value="Genomic_DNA"/>
</dbReference>
<dbReference type="InterPro" id="IPR010239">
    <property type="entry name" value="CHP02001"/>
</dbReference>
<evidence type="ECO:0000256" key="1">
    <source>
        <dbReference type="SAM" id="SignalP"/>
    </source>
</evidence>
<feature type="chain" id="PRO_5040973811" evidence="1">
    <location>
        <begin position="24"/>
        <end position="237"/>
    </location>
</feature>
<dbReference type="Pfam" id="PF09694">
    <property type="entry name" value="Gcw_chp"/>
    <property type="match status" value="1"/>
</dbReference>
<reference evidence="2" key="1">
    <citation type="journal article" date="2022" name="Arch. Microbiol.">
        <title>Microbulbifer okhotskensis sp. nov., isolated from a deep bottom sediment of the Okhotsk Sea.</title>
        <authorList>
            <person name="Romanenko L."/>
            <person name="Kurilenko V."/>
            <person name="Otstavnykh N."/>
            <person name="Velansky P."/>
            <person name="Isaeva M."/>
            <person name="Mikhailov V."/>
        </authorList>
    </citation>
    <scope>NUCLEOTIDE SEQUENCE</scope>
    <source>
        <strain evidence="2">OS29</strain>
    </source>
</reference>
<dbReference type="RefSeq" id="WP_252466556.1">
    <property type="nucleotide sequence ID" value="NZ_JALBWM010000040.1"/>
</dbReference>
<dbReference type="Proteomes" id="UP001139028">
    <property type="component" value="Unassembled WGS sequence"/>
</dbReference>
<organism evidence="2 3">
    <name type="scientific">Microbulbifer okhotskensis</name>
    <dbReference type="NCBI Taxonomy" id="2926617"/>
    <lineage>
        <taxon>Bacteria</taxon>
        <taxon>Pseudomonadati</taxon>
        <taxon>Pseudomonadota</taxon>
        <taxon>Gammaproteobacteria</taxon>
        <taxon>Cellvibrionales</taxon>
        <taxon>Microbulbiferaceae</taxon>
        <taxon>Microbulbifer</taxon>
    </lineage>
</organism>
<protein>
    <submittedName>
        <fullName evidence="2">TorF family putative porin</fullName>
    </submittedName>
</protein>